<dbReference type="Pfam" id="PF25837">
    <property type="entry name" value="Apionate_lact_N"/>
    <property type="match status" value="1"/>
</dbReference>
<dbReference type="RefSeq" id="WP_183972336.1">
    <property type="nucleotide sequence ID" value="NZ_JACIBY010000003.1"/>
</dbReference>
<dbReference type="InterPro" id="IPR058787">
    <property type="entry name" value="ApnL_M"/>
</dbReference>
<dbReference type="Proteomes" id="UP000541352">
    <property type="component" value="Unassembled WGS sequence"/>
</dbReference>
<evidence type="ECO:0000259" key="1">
    <source>
        <dbReference type="Pfam" id="PF25837"/>
    </source>
</evidence>
<dbReference type="Pfam" id="PF25838">
    <property type="entry name" value="Apionate_lact_M"/>
    <property type="match status" value="1"/>
</dbReference>
<protein>
    <submittedName>
        <fullName evidence="3">Uncharacterized protein</fullName>
    </submittedName>
</protein>
<keyword evidence="4" id="KW-1185">Reference proteome</keyword>
<organism evidence="3 4">
    <name type="scientific">Runella defluvii</name>
    <dbReference type="NCBI Taxonomy" id="370973"/>
    <lineage>
        <taxon>Bacteria</taxon>
        <taxon>Pseudomonadati</taxon>
        <taxon>Bacteroidota</taxon>
        <taxon>Cytophagia</taxon>
        <taxon>Cytophagales</taxon>
        <taxon>Spirosomataceae</taxon>
        <taxon>Runella</taxon>
    </lineage>
</organism>
<accession>A0A7W5ZIR5</accession>
<dbReference type="InterPro" id="IPR058788">
    <property type="entry name" value="ApnL_N"/>
</dbReference>
<evidence type="ECO:0000313" key="3">
    <source>
        <dbReference type="EMBL" id="MBB3837624.1"/>
    </source>
</evidence>
<dbReference type="EMBL" id="JACIBY010000003">
    <property type="protein sequence ID" value="MBB3837624.1"/>
    <property type="molecule type" value="Genomic_DNA"/>
</dbReference>
<comment type="caution">
    <text evidence="3">The sequence shown here is derived from an EMBL/GenBank/DDBJ whole genome shotgun (WGS) entry which is preliminary data.</text>
</comment>
<gene>
    <name evidence="3" type="ORF">FHS57_001621</name>
</gene>
<evidence type="ECO:0000259" key="2">
    <source>
        <dbReference type="Pfam" id="PF25838"/>
    </source>
</evidence>
<name>A0A7W5ZIR5_9BACT</name>
<proteinExistence type="predicted"/>
<evidence type="ECO:0000313" key="4">
    <source>
        <dbReference type="Proteomes" id="UP000541352"/>
    </source>
</evidence>
<feature type="domain" description="D-apionate lactonase N-terminal" evidence="1">
    <location>
        <begin position="3"/>
        <end position="213"/>
    </location>
</feature>
<feature type="domain" description="D-apionate lactonase TIM barrel" evidence="2">
    <location>
        <begin position="239"/>
        <end position="500"/>
    </location>
</feature>
<dbReference type="AlphaFoldDB" id="A0A7W5ZIR5"/>
<reference evidence="3 4" key="1">
    <citation type="submission" date="2020-08" db="EMBL/GenBank/DDBJ databases">
        <title>Genomic Encyclopedia of Type Strains, Phase IV (KMG-IV): sequencing the most valuable type-strain genomes for metagenomic binning, comparative biology and taxonomic classification.</title>
        <authorList>
            <person name="Goeker M."/>
        </authorList>
    </citation>
    <scope>NUCLEOTIDE SEQUENCE [LARGE SCALE GENOMIC DNA]</scope>
    <source>
        <strain evidence="3 4">DSM 17976</strain>
    </source>
</reference>
<sequence length="506" mass="57128">MILQAGKYAFLYEQGSIRQLKHQGKEVVRMIYFALRDHNWGTFDKVIFDEIVQKEDTSFQIHYKCNHVDEASTPIFEWEVAINGAYDGIISFEISGKALTDVWSNRAGFCVLHPIKGIANQPVSLLHEDGASSTSIFPQYISPEDPFLMIRSMTWQVAGGAAYQMDFEGDTFETEDQRNWGDASFKTFCTPLSKPFPVLHKKGNTVFQRITLQPPIENPTLEIKPEEAVLPPKATAYQLGIGASVESIELTKEAIDQLKKLKLTHYRIDLTLPSASWITEFSTHCENAFDLGLPLEVALTIGEEEEKNLEEFVFICQQNRLNISSVLLFSTNEVTTPQRIIDLIPTLKNQLPNVKFGVGTNYNFTELNRNRFEAKEADFVTFSYHPQAHAFDNLTILENAETLEYQVESAEHLYDKPVHINFISLRARANPYASSPADVQIPLSKQIDPRQSTGFAKDWLSGILKSLSASRVASVTLLRTVGQLGILSLEGNPYPAFEIFPKKNHR</sequence>